<evidence type="ECO:0000313" key="1">
    <source>
        <dbReference type="EMBL" id="KAK7861094.1"/>
    </source>
</evidence>
<accession>A0AAW0MG11</accession>
<dbReference type="EMBL" id="PKMF04000003">
    <property type="protein sequence ID" value="KAK7861094.1"/>
    <property type="molecule type" value="Genomic_DNA"/>
</dbReference>
<comment type="caution">
    <text evidence="1">The sequence shown here is derived from an EMBL/GenBank/DDBJ whole genome shotgun (WGS) entry which is preliminary data.</text>
</comment>
<reference evidence="1" key="3">
    <citation type="submission" date="2023-07" db="EMBL/GenBank/DDBJ databases">
        <title>An improved reference 1 genome and first organelle genomes of Quercus suber.</title>
        <authorList>
            <consortium name="Genosuber Consortium"/>
            <person name="Usie A."/>
            <person name="Serra O."/>
            <person name="Barros P."/>
        </authorList>
    </citation>
    <scope>NUCLEOTIDE SEQUENCE</scope>
    <source>
        <strain evidence="1">HL8</strain>
        <tissue evidence="1">Leaves</tissue>
    </source>
</reference>
<reference evidence="1" key="1">
    <citation type="submission" date="2017-12" db="EMBL/GenBank/DDBJ databases">
        <authorList>
            <person name="Barbosa P."/>
            <person name="Usie A."/>
            <person name="Ramos A.M."/>
        </authorList>
    </citation>
    <scope>NUCLEOTIDE SEQUENCE</scope>
    <source>
        <strain evidence="1">HL8</strain>
        <tissue evidence="1">Leaves</tissue>
    </source>
</reference>
<reference evidence="1" key="2">
    <citation type="journal article" date="2018" name="Sci. Data">
        <title>The draft genome sequence of cork oak.</title>
        <authorList>
            <person name="Ramos A.M."/>
            <person name="Usie A."/>
            <person name="Barbosa P."/>
            <person name="Barros P.M."/>
            <person name="Capote T."/>
            <person name="Chaves I."/>
            <person name="Simoes F."/>
            <person name="Abreu I."/>
            <person name="Carrasquinho I."/>
            <person name="Faro C."/>
            <person name="Guimaraes J.B."/>
            <person name="Mendonca D."/>
            <person name="Nobrega F."/>
            <person name="Rodrigues L."/>
            <person name="Saibo N.J.M."/>
            <person name="Varela M.C."/>
            <person name="Egas C."/>
            <person name="Matos J."/>
            <person name="Miguel C.M."/>
            <person name="Oliveira M.M."/>
            <person name="Ricardo C.P."/>
            <person name="Goncalves S."/>
        </authorList>
    </citation>
    <scope>NUCLEOTIDE SEQUENCE [LARGE SCALE GENOMIC DNA]</scope>
    <source>
        <strain evidence="1">HL8</strain>
    </source>
</reference>
<organism evidence="1">
    <name type="scientific">Quercus suber</name>
    <name type="common">Cork oak</name>
    <dbReference type="NCBI Taxonomy" id="58331"/>
    <lineage>
        <taxon>Eukaryota</taxon>
        <taxon>Viridiplantae</taxon>
        <taxon>Streptophyta</taxon>
        <taxon>Embryophyta</taxon>
        <taxon>Tracheophyta</taxon>
        <taxon>Spermatophyta</taxon>
        <taxon>Magnoliopsida</taxon>
        <taxon>eudicotyledons</taxon>
        <taxon>Gunneridae</taxon>
        <taxon>Pentapetalae</taxon>
        <taxon>rosids</taxon>
        <taxon>fabids</taxon>
        <taxon>Fagales</taxon>
        <taxon>Fagaceae</taxon>
        <taxon>Quercus</taxon>
    </lineage>
</organism>
<proteinExistence type="predicted"/>
<protein>
    <submittedName>
        <fullName evidence="1">Pan domain-containing protein</fullName>
    </submittedName>
</protein>
<gene>
    <name evidence="1" type="ORF">CFP56_024311</name>
</gene>
<name>A0AAW0MG11_QUESU</name>
<sequence>MMNSTVSPHYPSFPTMDRLINWLTRLRATQLLFLIWVSTWIAGTTPESILQGFKATPNPSVSSFQPLLNDPTGNFSLGFLRVGQTQLALAVLHVASSQPLWLANPTQLATWSDRTQFLFNGSLVISDPNTRAISTKRGRRRMWIDAGGVDRCLWVDGDRWCLWVLMLVGLVMES</sequence>
<dbReference type="AlphaFoldDB" id="A0AAW0MG11"/>